<feature type="transmembrane region" description="Helical" evidence="6">
    <location>
        <begin position="197"/>
        <end position="218"/>
    </location>
</feature>
<evidence type="ECO:0000256" key="2">
    <source>
        <dbReference type="ARBA" id="ARBA00022475"/>
    </source>
</evidence>
<dbReference type="RefSeq" id="WP_186506154.1">
    <property type="nucleotide sequence ID" value="NZ_JACNEP010000004.1"/>
</dbReference>
<feature type="transmembrane region" description="Helical" evidence="6">
    <location>
        <begin position="136"/>
        <end position="156"/>
    </location>
</feature>
<evidence type="ECO:0000256" key="3">
    <source>
        <dbReference type="ARBA" id="ARBA00022692"/>
    </source>
</evidence>
<feature type="transmembrane region" description="Helical" evidence="6">
    <location>
        <begin position="29"/>
        <end position="52"/>
    </location>
</feature>
<feature type="transmembrane region" description="Helical" evidence="6">
    <location>
        <begin position="224"/>
        <end position="243"/>
    </location>
</feature>
<dbReference type="SUPFAM" id="SSF103473">
    <property type="entry name" value="MFS general substrate transporter"/>
    <property type="match status" value="1"/>
</dbReference>
<keyword evidence="4 6" id="KW-1133">Transmembrane helix</keyword>
<keyword evidence="5 6" id="KW-0472">Membrane</keyword>
<dbReference type="Proteomes" id="UP000601768">
    <property type="component" value="Unassembled WGS sequence"/>
</dbReference>
<keyword evidence="9" id="KW-1185">Reference proteome</keyword>
<proteinExistence type="predicted"/>
<accession>A0A8J6ITA8</accession>
<reference evidence="8" key="1">
    <citation type="journal article" date="2018" name="Int. J. Syst. Evol. Microbiol.">
        <title>Neptunicella marina gen. nov., sp. nov., isolated from surface seawater.</title>
        <authorList>
            <person name="Liu X."/>
            <person name="Lai Q."/>
            <person name="Du Y."/>
            <person name="Zhang X."/>
            <person name="Liu Z."/>
            <person name="Sun F."/>
            <person name="Shao Z."/>
        </authorList>
    </citation>
    <scope>NUCLEOTIDE SEQUENCE</scope>
    <source>
        <strain evidence="8">S27-2</strain>
    </source>
</reference>
<dbReference type="InterPro" id="IPR050189">
    <property type="entry name" value="MFS_Efflux_Transporters"/>
</dbReference>
<gene>
    <name evidence="8" type="ORF">H8B19_06305</name>
</gene>
<feature type="transmembrane region" description="Helical" evidence="6">
    <location>
        <begin position="73"/>
        <end position="94"/>
    </location>
</feature>
<comment type="subcellular location">
    <subcellularLocation>
        <location evidence="1">Cell membrane</location>
        <topology evidence="1">Multi-pass membrane protein</topology>
    </subcellularLocation>
</comment>
<dbReference type="EMBL" id="JACNEP010000004">
    <property type="protein sequence ID" value="MBC3765482.1"/>
    <property type="molecule type" value="Genomic_DNA"/>
</dbReference>
<feature type="domain" description="Major facilitator superfamily (MFS) profile" evidence="7">
    <location>
        <begin position="1"/>
        <end position="250"/>
    </location>
</feature>
<evidence type="ECO:0000256" key="6">
    <source>
        <dbReference type="SAM" id="Phobius"/>
    </source>
</evidence>
<evidence type="ECO:0000259" key="7">
    <source>
        <dbReference type="PROSITE" id="PS50850"/>
    </source>
</evidence>
<dbReference type="AlphaFoldDB" id="A0A8J6ITA8"/>
<keyword evidence="2" id="KW-1003">Cell membrane</keyword>
<dbReference type="GO" id="GO:0022857">
    <property type="term" value="F:transmembrane transporter activity"/>
    <property type="evidence" value="ECO:0007669"/>
    <property type="project" value="InterPro"/>
</dbReference>
<dbReference type="PROSITE" id="PS50850">
    <property type="entry name" value="MFS"/>
    <property type="match status" value="1"/>
</dbReference>
<dbReference type="Pfam" id="PF07690">
    <property type="entry name" value="MFS_1"/>
    <property type="match status" value="1"/>
</dbReference>
<comment type="caution">
    <text evidence="8">The sequence shown here is derived from an EMBL/GenBank/DDBJ whole genome shotgun (WGS) entry which is preliminary data.</text>
</comment>
<feature type="transmembrane region" description="Helical" evidence="6">
    <location>
        <begin position="162"/>
        <end position="185"/>
    </location>
</feature>
<sequence length="257" mass="28020">MSCIKTLQTAAKTHCKDQHALATFVGWRGAFLCLAPVALITFVWQWFALPDMPANHQKKKLTAIFSHLSDHRILLGFIAITFLFSGQFSLFTYIRPFLEITAGVNSYTLSGILLLIGIAGFIGTTFINLFLRAKFYLTLALMPLIMAMMAALMILLAKDISLLVVILIIWGLVATAAPVGWWTWISQTMNHDPEAGGGLMVAVVQLAIALGSTSGGLLFDQFGYQTTFCFSAVLLILGSVSVIKLNSITNKSTVLPN</sequence>
<evidence type="ECO:0000256" key="5">
    <source>
        <dbReference type="ARBA" id="ARBA00023136"/>
    </source>
</evidence>
<evidence type="ECO:0000313" key="9">
    <source>
        <dbReference type="Proteomes" id="UP000601768"/>
    </source>
</evidence>
<dbReference type="Gene3D" id="1.20.1250.20">
    <property type="entry name" value="MFS general substrate transporter like domains"/>
    <property type="match status" value="1"/>
</dbReference>
<dbReference type="PANTHER" id="PTHR43124:SF5">
    <property type="entry name" value="PURINE RIBONUCLEOSIDE EFFLUX PUMP NEPI"/>
    <property type="match status" value="1"/>
</dbReference>
<evidence type="ECO:0000256" key="4">
    <source>
        <dbReference type="ARBA" id="ARBA00022989"/>
    </source>
</evidence>
<dbReference type="InterPro" id="IPR036259">
    <property type="entry name" value="MFS_trans_sf"/>
</dbReference>
<evidence type="ECO:0000256" key="1">
    <source>
        <dbReference type="ARBA" id="ARBA00004651"/>
    </source>
</evidence>
<dbReference type="PANTHER" id="PTHR43124">
    <property type="entry name" value="PURINE EFFLUX PUMP PBUE"/>
    <property type="match status" value="1"/>
</dbReference>
<dbReference type="GO" id="GO:0005886">
    <property type="term" value="C:plasma membrane"/>
    <property type="evidence" value="ECO:0007669"/>
    <property type="project" value="UniProtKB-SubCell"/>
</dbReference>
<reference evidence="8" key="2">
    <citation type="submission" date="2020-08" db="EMBL/GenBank/DDBJ databases">
        <authorList>
            <person name="Lai Q."/>
        </authorList>
    </citation>
    <scope>NUCLEOTIDE SEQUENCE</scope>
    <source>
        <strain evidence="8">S27-2</strain>
    </source>
</reference>
<organism evidence="8 9">
    <name type="scientific">Neptunicella marina</name>
    <dbReference type="NCBI Taxonomy" id="2125989"/>
    <lineage>
        <taxon>Bacteria</taxon>
        <taxon>Pseudomonadati</taxon>
        <taxon>Pseudomonadota</taxon>
        <taxon>Gammaproteobacteria</taxon>
        <taxon>Alteromonadales</taxon>
        <taxon>Alteromonadaceae</taxon>
        <taxon>Neptunicella</taxon>
    </lineage>
</organism>
<protein>
    <submittedName>
        <fullName evidence="8">MFS transporter</fullName>
    </submittedName>
</protein>
<dbReference type="InterPro" id="IPR011701">
    <property type="entry name" value="MFS"/>
</dbReference>
<name>A0A8J6ITA8_9ALTE</name>
<evidence type="ECO:0000313" key="8">
    <source>
        <dbReference type="EMBL" id="MBC3765482.1"/>
    </source>
</evidence>
<feature type="transmembrane region" description="Helical" evidence="6">
    <location>
        <begin position="106"/>
        <end position="129"/>
    </location>
</feature>
<dbReference type="InterPro" id="IPR020846">
    <property type="entry name" value="MFS_dom"/>
</dbReference>
<keyword evidence="3 6" id="KW-0812">Transmembrane</keyword>